<dbReference type="PANTHER" id="PTHR43537:SF20">
    <property type="entry name" value="HTH-TYPE TRANSCRIPTIONAL REPRESSOR GLAR"/>
    <property type="match status" value="1"/>
</dbReference>
<keyword evidence="1" id="KW-0805">Transcription regulation</keyword>
<dbReference type="Gene3D" id="1.20.120.530">
    <property type="entry name" value="GntR ligand-binding domain-like"/>
    <property type="match status" value="1"/>
</dbReference>
<dbReference type="PANTHER" id="PTHR43537">
    <property type="entry name" value="TRANSCRIPTIONAL REGULATOR, GNTR FAMILY"/>
    <property type="match status" value="1"/>
</dbReference>
<dbReference type="Gene3D" id="1.10.10.10">
    <property type="entry name" value="Winged helix-like DNA-binding domain superfamily/Winged helix DNA-binding domain"/>
    <property type="match status" value="1"/>
</dbReference>
<organism evidence="5 6">
    <name type="scientific">Stappia sediminis</name>
    <dbReference type="NCBI Taxonomy" id="2692190"/>
    <lineage>
        <taxon>Bacteria</taxon>
        <taxon>Pseudomonadati</taxon>
        <taxon>Pseudomonadota</taxon>
        <taxon>Alphaproteobacteria</taxon>
        <taxon>Hyphomicrobiales</taxon>
        <taxon>Stappiaceae</taxon>
        <taxon>Stappia</taxon>
    </lineage>
</organism>
<keyword evidence="3" id="KW-0804">Transcription</keyword>
<reference evidence="5 6" key="1">
    <citation type="submission" date="2019-12" db="EMBL/GenBank/DDBJ databases">
        <authorList>
            <person name="Li M."/>
        </authorList>
    </citation>
    <scope>NUCLEOTIDE SEQUENCE [LARGE SCALE GENOMIC DNA]</scope>
    <source>
        <strain evidence="5 6">GBMRC 2046</strain>
    </source>
</reference>
<evidence type="ECO:0000256" key="2">
    <source>
        <dbReference type="ARBA" id="ARBA00023125"/>
    </source>
</evidence>
<evidence type="ECO:0000256" key="1">
    <source>
        <dbReference type="ARBA" id="ARBA00023015"/>
    </source>
</evidence>
<dbReference type="InterPro" id="IPR036388">
    <property type="entry name" value="WH-like_DNA-bd_sf"/>
</dbReference>
<dbReference type="InterPro" id="IPR008920">
    <property type="entry name" value="TF_FadR/GntR_C"/>
</dbReference>
<dbReference type="EMBL" id="WUMV01000007">
    <property type="protein sequence ID" value="MXN66285.1"/>
    <property type="molecule type" value="Genomic_DNA"/>
</dbReference>
<dbReference type="Proteomes" id="UP000433101">
    <property type="component" value="Unassembled WGS sequence"/>
</dbReference>
<dbReference type="SUPFAM" id="SSF48008">
    <property type="entry name" value="GntR ligand-binding domain-like"/>
    <property type="match status" value="1"/>
</dbReference>
<keyword evidence="2" id="KW-0238">DNA-binding</keyword>
<dbReference type="Pfam" id="PF00392">
    <property type="entry name" value="GntR"/>
    <property type="match status" value="1"/>
</dbReference>
<evidence type="ECO:0000313" key="5">
    <source>
        <dbReference type="EMBL" id="MXN66285.1"/>
    </source>
</evidence>
<dbReference type="SMART" id="SM00345">
    <property type="entry name" value="HTH_GNTR"/>
    <property type="match status" value="1"/>
</dbReference>
<dbReference type="InterPro" id="IPR036390">
    <property type="entry name" value="WH_DNA-bd_sf"/>
</dbReference>
<dbReference type="AlphaFoldDB" id="A0A7X3S904"/>
<accession>A0A7X3S904</accession>
<gene>
    <name evidence="5" type="ORF">GR183_15325</name>
</gene>
<name>A0A7X3S904_9HYPH</name>
<dbReference type="GO" id="GO:0003700">
    <property type="term" value="F:DNA-binding transcription factor activity"/>
    <property type="evidence" value="ECO:0007669"/>
    <property type="project" value="InterPro"/>
</dbReference>
<evidence type="ECO:0000256" key="3">
    <source>
        <dbReference type="ARBA" id="ARBA00023163"/>
    </source>
</evidence>
<feature type="domain" description="HTH gntR-type" evidence="4">
    <location>
        <begin position="1"/>
        <end position="68"/>
    </location>
</feature>
<evidence type="ECO:0000259" key="4">
    <source>
        <dbReference type="PROSITE" id="PS50949"/>
    </source>
</evidence>
<comment type="caution">
    <text evidence="5">The sequence shown here is derived from an EMBL/GenBank/DDBJ whole genome shotgun (WGS) entry which is preliminary data.</text>
</comment>
<sequence length="241" mass="27130">MSKSEDAFTALRSDILDAVLPPDEPLVIASLRERYGYGWTPLREALPRLEAENLVVFQQNRGYRVAPVSAKSLRDLQAARLAVESALLQSSIEKGDGDWEGRIVAAHHLLAKAPSPAPGMKEEGVRHWEERHDAFHDALLGAGGSDWLMRFQRQTADQLHRHHRFMVHGPNSRGILDTVDRNAFEEVLQKTLGLDHHTMLMEAVLSRNVRLSLALLKEHIGFSLAVYETLWPENDAIDHTD</sequence>
<dbReference type="InterPro" id="IPR000524">
    <property type="entry name" value="Tscrpt_reg_HTH_GntR"/>
</dbReference>
<dbReference type="SUPFAM" id="SSF46785">
    <property type="entry name" value="Winged helix' DNA-binding domain"/>
    <property type="match status" value="1"/>
</dbReference>
<proteinExistence type="predicted"/>
<dbReference type="GO" id="GO:0003677">
    <property type="term" value="F:DNA binding"/>
    <property type="evidence" value="ECO:0007669"/>
    <property type="project" value="UniProtKB-KW"/>
</dbReference>
<dbReference type="SMART" id="SM00895">
    <property type="entry name" value="FCD"/>
    <property type="match status" value="1"/>
</dbReference>
<protein>
    <submittedName>
        <fullName evidence="5">GntR family transcriptional regulator</fullName>
    </submittedName>
</protein>
<dbReference type="RefSeq" id="WP_160776528.1">
    <property type="nucleotide sequence ID" value="NZ_WUMV01000007.1"/>
</dbReference>
<dbReference type="Pfam" id="PF07729">
    <property type="entry name" value="FCD"/>
    <property type="match status" value="1"/>
</dbReference>
<keyword evidence="6" id="KW-1185">Reference proteome</keyword>
<dbReference type="InterPro" id="IPR011711">
    <property type="entry name" value="GntR_C"/>
</dbReference>
<evidence type="ECO:0000313" key="6">
    <source>
        <dbReference type="Proteomes" id="UP000433101"/>
    </source>
</evidence>
<dbReference type="PROSITE" id="PS50949">
    <property type="entry name" value="HTH_GNTR"/>
    <property type="match status" value="1"/>
</dbReference>